<sequence length="472" mass="53478">MFQLNLNNKFYYKNLHKDLSNTAKAGEEFNYTQARNTLENLVDSFSISSQDAKILETELRSLKQTLIRLEKSVVQIAIFGMVGKGKSSILNSLLEREIFKTGPLHGVTKTIKTANWKLLKNKNLTHLSKYKYHKVQLIDTPGLDEVNGKNREIIAYKIAEKVDLVLFTITEDITQKEFEALHKLQELGKPVIIVFNKIDQYSKVDSLEIHKKIYNERIGKLFTYNEITTVAASPLISKLVKDKQGHWKLKYLKGRPRIEQLKLKILDLLDKEGQSLIAFNSMLLADKINEQATLYKFRTYGKKADHIIQKTAVLKFIIVGLSPIIIADLILGSLIDMVMILALSDLYNVPITQKGRICLIKKLILSMISISISEFFISLVLNLLKEIPSETISILLESSIFLHLSIGVIQGTIAGIACYMIGETSKSYLISGAIYGPEGPKKVIKNILTSLTPKSIFQNIQFTLRSKLRYVE</sequence>
<feature type="domain" description="G" evidence="8">
    <location>
        <begin position="75"/>
        <end position="197"/>
    </location>
</feature>
<keyword evidence="10" id="KW-1185">Reference proteome</keyword>
<evidence type="ECO:0000256" key="4">
    <source>
        <dbReference type="ARBA" id="ARBA00022989"/>
    </source>
</evidence>
<evidence type="ECO:0000256" key="1">
    <source>
        <dbReference type="ARBA" id="ARBA00004141"/>
    </source>
</evidence>
<evidence type="ECO:0000256" key="2">
    <source>
        <dbReference type="ARBA" id="ARBA00022692"/>
    </source>
</evidence>
<evidence type="ECO:0000256" key="6">
    <source>
        <dbReference type="ARBA" id="ARBA00023136"/>
    </source>
</evidence>
<dbReference type="Gene3D" id="3.40.50.300">
    <property type="entry name" value="P-loop containing nucleotide triphosphate hydrolases"/>
    <property type="match status" value="1"/>
</dbReference>
<dbReference type="InterPro" id="IPR005225">
    <property type="entry name" value="Small_GTP-bd"/>
</dbReference>
<dbReference type="InterPro" id="IPR027417">
    <property type="entry name" value="P-loop_NTPase"/>
</dbReference>
<keyword evidence="2 7" id="KW-0812">Transmembrane</keyword>
<keyword evidence="5" id="KW-0342">GTP-binding</keyword>
<dbReference type="Pfam" id="PF01926">
    <property type="entry name" value="MMR_HSR1"/>
    <property type="match status" value="1"/>
</dbReference>
<evidence type="ECO:0000313" key="9">
    <source>
        <dbReference type="EMBL" id="BDA40016.1"/>
    </source>
</evidence>
<organism evidence="9 10">
    <name type="scientific">cyanobacterium endosymbiont of Braarudosphaera bigelowii</name>
    <dbReference type="NCBI Taxonomy" id="1285375"/>
    <lineage>
        <taxon>Bacteria</taxon>
        <taxon>Bacillati</taxon>
        <taxon>Cyanobacteriota</taxon>
        <taxon>Cyanophyceae</taxon>
        <taxon>Oscillatoriophycideae</taxon>
        <taxon>Chroococcales</taxon>
        <taxon>Aphanothecaceae</taxon>
        <taxon>Candidatus Atelocyanobacterium</taxon>
        <taxon>Candidatus Atelocyanobacterium thalassae</taxon>
    </lineage>
</organism>
<evidence type="ECO:0000256" key="5">
    <source>
        <dbReference type="ARBA" id="ARBA00023134"/>
    </source>
</evidence>
<keyword evidence="3" id="KW-0547">Nucleotide-binding</keyword>
<evidence type="ECO:0000313" key="10">
    <source>
        <dbReference type="Proteomes" id="UP001319803"/>
    </source>
</evidence>
<dbReference type="CDD" id="cd00880">
    <property type="entry name" value="Era_like"/>
    <property type="match status" value="1"/>
</dbReference>
<gene>
    <name evidence="9" type="ORF">CPARK_000085600</name>
</gene>
<dbReference type="Pfam" id="PF05128">
    <property type="entry name" value="DUF697"/>
    <property type="match status" value="1"/>
</dbReference>
<evidence type="ECO:0000259" key="8">
    <source>
        <dbReference type="Pfam" id="PF01926"/>
    </source>
</evidence>
<proteinExistence type="predicted"/>
<dbReference type="SUPFAM" id="SSF52540">
    <property type="entry name" value="P-loop containing nucleoside triphosphate hydrolases"/>
    <property type="match status" value="1"/>
</dbReference>
<feature type="transmembrane region" description="Helical" evidence="7">
    <location>
        <begin position="316"/>
        <end position="343"/>
    </location>
</feature>
<dbReference type="InterPro" id="IPR006073">
    <property type="entry name" value="GTP-bd"/>
</dbReference>
<dbReference type="NCBIfam" id="TIGR00231">
    <property type="entry name" value="small_GTP"/>
    <property type="match status" value="1"/>
</dbReference>
<evidence type="ECO:0000256" key="7">
    <source>
        <dbReference type="SAM" id="Phobius"/>
    </source>
</evidence>
<protein>
    <submittedName>
        <fullName evidence="9">GTPase Era</fullName>
    </submittedName>
</protein>
<evidence type="ECO:0000256" key="3">
    <source>
        <dbReference type="ARBA" id="ARBA00022741"/>
    </source>
</evidence>
<dbReference type="RefSeq" id="WP_229636955.1">
    <property type="nucleotide sequence ID" value="NZ_AP024987.1"/>
</dbReference>
<feature type="transmembrane region" description="Helical" evidence="7">
    <location>
        <begin position="363"/>
        <end position="384"/>
    </location>
</feature>
<feature type="transmembrane region" description="Helical" evidence="7">
    <location>
        <begin position="400"/>
        <end position="421"/>
    </location>
</feature>
<comment type="subcellular location">
    <subcellularLocation>
        <location evidence="1">Membrane</location>
        <topology evidence="1">Multi-pass membrane protein</topology>
    </subcellularLocation>
</comment>
<keyword evidence="4 7" id="KW-1133">Transmembrane helix</keyword>
<name>A0ABM7U5S0_9CHRO</name>
<dbReference type="PANTHER" id="PTHR42714">
    <property type="entry name" value="TRNA MODIFICATION GTPASE GTPBP3"/>
    <property type="match status" value="1"/>
</dbReference>
<dbReference type="EMBL" id="AP024987">
    <property type="protein sequence ID" value="BDA40016.1"/>
    <property type="molecule type" value="Genomic_DNA"/>
</dbReference>
<reference evidence="9 10" key="1">
    <citation type="submission" date="2021-08" db="EMBL/GenBank/DDBJ databases">
        <title>Endosymbiont genome of Braarudosphaera bigelowii.</title>
        <authorList>
            <person name="Suzuki S."/>
            <person name="Ishida K."/>
        </authorList>
    </citation>
    <scope>NUCLEOTIDE SEQUENCE [LARGE SCALE GENOMIC DNA]</scope>
    <source>
        <strain evidence="9">CPSB-1</strain>
    </source>
</reference>
<dbReference type="InterPro" id="IPR021147">
    <property type="entry name" value="DUF697"/>
</dbReference>
<dbReference type="Proteomes" id="UP001319803">
    <property type="component" value="Chromosome"/>
</dbReference>
<keyword evidence="6 7" id="KW-0472">Membrane</keyword>
<accession>A0ABM7U5S0</accession>
<dbReference type="PANTHER" id="PTHR42714:SF6">
    <property type="entry name" value="TRANSLATION INITIATION FACTOR IF-2"/>
    <property type="match status" value="1"/>
</dbReference>